<keyword evidence="3" id="KW-1185">Reference proteome</keyword>
<feature type="region of interest" description="Disordered" evidence="1">
    <location>
        <begin position="1"/>
        <end position="78"/>
    </location>
</feature>
<feature type="compositionally biased region" description="Pro residues" evidence="1">
    <location>
        <begin position="1"/>
        <end position="12"/>
    </location>
</feature>
<name>A0ABM7ZWG1_STRNI</name>
<dbReference type="Proteomes" id="UP001059597">
    <property type="component" value="Chromosome"/>
</dbReference>
<evidence type="ECO:0000313" key="3">
    <source>
        <dbReference type="Proteomes" id="UP001059597"/>
    </source>
</evidence>
<feature type="compositionally biased region" description="Basic and acidic residues" evidence="1">
    <location>
        <begin position="43"/>
        <end position="69"/>
    </location>
</feature>
<proteinExistence type="predicted"/>
<protein>
    <submittedName>
        <fullName evidence="2">Uncharacterized protein</fullName>
    </submittedName>
</protein>
<accession>A0ABM7ZWG1</accession>
<evidence type="ECO:0000313" key="2">
    <source>
        <dbReference type="EMBL" id="BDM70699.1"/>
    </source>
</evidence>
<gene>
    <name evidence="2" type="ORF">HEK616_41860</name>
</gene>
<sequence>MPLDHPTPPPYGAAPDYTLAPPRAEDRLDTLALPLDPLLPPPRPEDRVPGGPWRADERPLPPPRPEERLQGPVALPDRRRPDLQAALTAAGIAPEARDAVAVANIAGLGDATVRAVIGWIEAAGRASWARPHAV</sequence>
<dbReference type="RefSeq" id="WP_261954406.1">
    <property type="nucleotide sequence ID" value="NZ_AP026073.1"/>
</dbReference>
<evidence type="ECO:0000256" key="1">
    <source>
        <dbReference type="SAM" id="MobiDB-lite"/>
    </source>
</evidence>
<reference evidence="2" key="1">
    <citation type="submission" date="2022-06" db="EMBL/GenBank/DDBJ databases">
        <title>Complete genome sequence of Streptomyces nigrescens HEK616.</title>
        <authorList>
            <person name="Asamizu S."/>
            <person name="Onaka H."/>
        </authorList>
    </citation>
    <scope>NUCLEOTIDE SEQUENCE</scope>
    <source>
        <strain evidence="2">HEK616</strain>
    </source>
</reference>
<dbReference type="EMBL" id="AP026073">
    <property type="protein sequence ID" value="BDM70699.1"/>
    <property type="molecule type" value="Genomic_DNA"/>
</dbReference>
<organism evidence="2 3">
    <name type="scientific">Streptomyces nigrescens</name>
    <dbReference type="NCBI Taxonomy" id="1920"/>
    <lineage>
        <taxon>Bacteria</taxon>
        <taxon>Bacillati</taxon>
        <taxon>Actinomycetota</taxon>
        <taxon>Actinomycetes</taxon>
        <taxon>Kitasatosporales</taxon>
        <taxon>Streptomycetaceae</taxon>
        <taxon>Streptomyces</taxon>
    </lineage>
</organism>